<proteinExistence type="predicted"/>
<feature type="compositionally biased region" description="Basic and acidic residues" evidence="1">
    <location>
        <begin position="61"/>
        <end position="72"/>
    </location>
</feature>
<sequence length="89" mass="9828">MSKEANTSRAIATICIYVGGVLHDPRLSVRCWLTWMMGSWGLTPMPVPPQAALSRTGGLTYRKDKGKERQPYSERGPGSTRSGARFTRS</sequence>
<protein>
    <submittedName>
        <fullName evidence="2">Uncharacterized protein</fullName>
    </submittedName>
</protein>
<name>A0A428Q4T3_9HYPO</name>
<gene>
    <name evidence="2" type="ORF">CEP51_013797</name>
</gene>
<organism evidence="2 3">
    <name type="scientific">Fusarium floridanum</name>
    <dbReference type="NCBI Taxonomy" id="1325733"/>
    <lineage>
        <taxon>Eukaryota</taxon>
        <taxon>Fungi</taxon>
        <taxon>Dikarya</taxon>
        <taxon>Ascomycota</taxon>
        <taxon>Pezizomycotina</taxon>
        <taxon>Sordariomycetes</taxon>
        <taxon>Hypocreomycetidae</taxon>
        <taxon>Hypocreales</taxon>
        <taxon>Nectriaceae</taxon>
        <taxon>Fusarium</taxon>
        <taxon>Fusarium solani species complex</taxon>
    </lineage>
</organism>
<accession>A0A428Q4T3</accession>
<evidence type="ECO:0000313" key="2">
    <source>
        <dbReference type="EMBL" id="RSL60296.1"/>
    </source>
</evidence>
<evidence type="ECO:0000313" key="3">
    <source>
        <dbReference type="Proteomes" id="UP000287972"/>
    </source>
</evidence>
<evidence type="ECO:0000256" key="1">
    <source>
        <dbReference type="SAM" id="MobiDB-lite"/>
    </source>
</evidence>
<comment type="caution">
    <text evidence="2">The sequence shown here is derived from an EMBL/GenBank/DDBJ whole genome shotgun (WGS) entry which is preliminary data.</text>
</comment>
<dbReference type="AlphaFoldDB" id="A0A428Q4T3"/>
<feature type="region of interest" description="Disordered" evidence="1">
    <location>
        <begin position="45"/>
        <end position="89"/>
    </location>
</feature>
<dbReference type="EMBL" id="NKCL01000595">
    <property type="protein sequence ID" value="RSL60296.1"/>
    <property type="molecule type" value="Genomic_DNA"/>
</dbReference>
<keyword evidence="3" id="KW-1185">Reference proteome</keyword>
<reference evidence="2 3" key="1">
    <citation type="submission" date="2017-06" db="EMBL/GenBank/DDBJ databases">
        <title>Comparative genomic analysis of Ambrosia Fusariam Clade fungi.</title>
        <authorList>
            <person name="Stajich J.E."/>
            <person name="Carrillo J."/>
            <person name="Kijimoto T."/>
            <person name="Eskalen A."/>
            <person name="O'Donnell K."/>
            <person name="Kasson M."/>
        </authorList>
    </citation>
    <scope>NUCLEOTIDE SEQUENCE [LARGE SCALE GENOMIC DNA]</scope>
    <source>
        <strain evidence="2 3">NRRL62606</strain>
    </source>
</reference>
<dbReference type="Proteomes" id="UP000287972">
    <property type="component" value="Unassembled WGS sequence"/>
</dbReference>